<reference evidence="1 2" key="1">
    <citation type="submission" date="2017-09" db="EMBL/GenBank/DDBJ databases">
        <title>Reassesment of A. cryaerophilus.</title>
        <authorList>
            <person name="Perez-Cataluna A."/>
            <person name="Collado L."/>
            <person name="Salgado O."/>
            <person name="Lefinanco V."/>
            <person name="Figueras M.J."/>
        </authorList>
    </citation>
    <scope>NUCLEOTIDE SEQUENCE [LARGE SCALE GENOMIC DNA]</scope>
    <source>
        <strain evidence="1 2">LMG 10229</strain>
    </source>
</reference>
<gene>
    <name evidence="1" type="ORF">CJ668_00025</name>
</gene>
<proteinExistence type="predicted"/>
<protein>
    <recommendedName>
        <fullName evidence="3">Sce7726 family protein</fullName>
    </recommendedName>
</protein>
<dbReference type="InterPro" id="IPR047729">
    <property type="entry name" value="Sce7726-like"/>
</dbReference>
<dbReference type="Proteomes" id="UP000238811">
    <property type="component" value="Unassembled WGS sequence"/>
</dbReference>
<sequence>MQFNITNKSIIDLSKIFSPTILKELCSNGNSKKLRRILEELNLVYQVDLKKNLESFFNDIYKILLKNYRNEYIYRNIIIKKILLGIHSLNTAYLINECRVGNSKADCVILNGTSTVYEIKTEFDTFSRLYGQLDDYKKAFEYVYIVVPIETLKKLESYNLDENIGIMVLNKNNTISKIKLAKSNKNYFNKETIFDILRKNEYIEIISKYYEIPSMPNTKIYTFCKRLFSELDIELIHVELVQILKKRDISDLQKKVILNVPDSLKALSMQTKLTDKEKNNLLELLQKDMKYII</sequence>
<name>A0A2S9TRD7_9BACT</name>
<evidence type="ECO:0000313" key="2">
    <source>
        <dbReference type="Proteomes" id="UP000238811"/>
    </source>
</evidence>
<dbReference type="AlphaFoldDB" id="A0A2S9TRD7"/>
<dbReference type="NCBIfam" id="NF033832">
    <property type="entry name" value="sce7726_fam"/>
    <property type="match status" value="1"/>
</dbReference>
<accession>A0A2S9TRD7</accession>
<comment type="caution">
    <text evidence="1">The sequence shown here is derived from an EMBL/GenBank/DDBJ whole genome shotgun (WGS) entry which is preliminary data.</text>
</comment>
<evidence type="ECO:0000313" key="1">
    <source>
        <dbReference type="EMBL" id="PRN01400.1"/>
    </source>
</evidence>
<evidence type="ECO:0008006" key="3">
    <source>
        <dbReference type="Google" id="ProtNLM"/>
    </source>
</evidence>
<organism evidence="1 2">
    <name type="scientific">Aliarcobacter cryaerophilus</name>
    <dbReference type="NCBI Taxonomy" id="28198"/>
    <lineage>
        <taxon>Bacteria</taxon>
        <taxon>Pseudomonadati</taxon>
        <taxon>Campylobacterota</taxon>
        <taxon>Epsilonproteobacteria</taxon>
        <taxon>Campylobacterales</taxon>
        <taxon>Arcobacteraceae</taxon>
        <taxon>Aliarcobacter</taxon>
    </lineage>
</organism>
<dbReference type="EMBL" id="NXGD01000001">
    <property type="protein sequence ID" value="PRN01400.1"/>
    <property type="molecule type" value="Genomic_DNA"/>
</dbReference>